<sequence length="166" mass="18262">MRRVADAVGITPMAIYTHYPGRDALLRALADAAFAELASKWARPSTDGDWASEIQDLLTSFLDFALGEPHLFGFLFVEMWEQGRRFPTDFAEGGSATFVQVVELVERGMRQGALRADDAAEVALSLTAHTQRLVQLYLSGAIDLPESEFRALCTRATGRILDGLRA</sequence>
<evidence type="ECO:0000313" key="7">
    <source>
        <dbReference type="Proteomes" id="UP001428817"/>
    </source>
</evidence>
<protein>
    <recommendedName>
        <fullName evidence="5">HTH tetR-type domain-containing protein</fullName>
    </recommendedName>
</protein>
<dbReference type="Gene3D" id="1.10.357.10">
    <property type="entry name" value="Tetracycline Repressor, domain 2"/>
    <property type="match status" value="1"/>
</dbReference>
<keyword evidence="7" id="KW-1185">Reference proteome</keyword>
<accession>A0ABP9QRY2</accession>
<dbReference type="InterPro" id="IPR050109">
    <property type="entry name" value="HTH-type_TetR-like_transc_reg"/>
</dbReference>
<evidence type="ECO:0000256" key="4">
    <source>
        <dbReference type="PROSITE-ProRule" id="PRU00335"/>
    </source>
</evidence>
<dbReference type="Proteomes" id="UP001428817">
    <property type="component" value="Unassembled WGS sequence"/>
</dbReference>
<gene>
    <name evidence="6" type="ORF">GCM10023321_57040</name>
</gene>
<organism evidence="6 7">
    <name type="scientific">Pseudonocardia eucalypti</name>
    <dbReference type="NCBI Taxonomy" id="648755"/>
    <lineage>
        <taxon>Bacteria</taxon>
        <taxon>Bacillati</taxon>
        <taxon>Actinomycetota</taxon>
        <taxon>Actinomycetes</taxon>
        <taxon>Pseudonocardiales</taxon>
        <taxon>Pseudonocardiaceae</taxon>
        <taxon>Pseudonocardia</taxon>
    </lineage>
</organism>
<evidence type="ECO:0000259" key="5">
    <source>
        <dbReference type="PROSITE" id="PS50977"/>
    </source>
</evidence>
<evidence type="ECO:0000313" key="6">
    <source>
        <dbReference type="EMBL" id="GAA5166127.1"/>
    </source>
</evidence>
<comment type="caution">
    <text evidence="6">The sequence shown here is derived from an EMBL/GenBank/DDBJ whole genome shotgun (WGS) entry which is preliminary data.</text>
</comment>
<dbReference type="PANTHER" id="PTHR30055:SF234">
    <property type="entry name" value="HTH-TYPE TRANSCRIPTIONAL REGULATOR BETI"/>
    <property type="match status" value="1"/>
</dbReference>
<proteinExistence type="predicted"/>
<dbReference type="RefSeq" id="WP_345703208.1">
    <property type="nucleotide sequence ID" value="NZ_BAABJP010000031.1"/>
</dbReference>
<comment type="caution">
    <text evidence="4">Lacks conserved residue(s) required for the propagation of feature annotation.</text>
</comment>
<dbReference type="InterPro" id="IPR001647">
    <property type="entry name" value="HTH_TetR"/>
</dbReference>
<dbReference type="SUPFAM" id="SSF46689">
    <property type="entry name" value="Homeodomain-like"/>
    <property type="match status" value="1"/>
</dbReference>
<evidence type="ECO:0000256" key="2">
    <source>
        <dbReference type="ARBA" id="ARBA00023125"/>
    </source>
</evidence>
<dbReference type="EMBL" id="BAABJP010000031">
    <property type="protein sequence ID" value="GAA5166127.1"/>
    <property type="molecule type" value="Genomic_DNA"/>
</dbReference>
<dbReference type="InterPro" id="IPR009057">
    <property type="entry name" value="Homeodomain-like_sf"/>
</dbReference>
<dbReference type="PANTHER" id="PTHR30055">
    <property type="entry name" value="HTH-TYPE TRANSCRIPTIONAL REGULATOR RUTR"/>
    <property type="match status" value="1"/>
</dbReference>
<feature type="domain" description="HTH tetR-type" evidence="5">
    <location>
        <begin position="1"/>
        <end position="37"/>
    </location>
</feature>
<keyword evidence="3" id="KW-0804">Transcription</keyword>
<name>A0ABP9QRY2_9PSEU</name>
<dbReference type="PROSITE" id="PS50977">
    <property type="entry name" value="HTH_TETR_2"/>
    <property type="match status" value="1"/>
</dbReference>
<dbReference type="SUPFAM" id="SSF48498">
    <property type="entry name" value="Tetracyclin repressor-like, C-terminal domain"/>
    <property type="match status" value="1"/>
</dbReference>
<reference evidence="7" key="1">
    <citation type="journal article" date="2019" name="Int. J. Syst. Evol. Microbiol.">
        <title>The Global Catalogue of Microorganisms (GCM) 10K type strain sequencing project: providing services to taxonomists for standard genome sequencing and annotation.</title>
        <authorList>
            <consortium name="The Broad Institute Genomics Platform"/>
            <consortium name="The Broad Institute Genome Sequencing Center for Infectious Disease"/>
            <person name="Wu L."/>
            <person name="Ma J."/>
        </authorList>
    </citation>
    <scope>NUCLEOTIDE SEQUENCE [LARGE SCALE GENOMIC DNA]</scope>
    <source>
        <strain evidence="7">JCM 18303</strain>
    </source>
</reference>
<keyword evidence="1" id="KW-0805">Transcription regulation</keyword>
<keyword evidence="2 4" id="KW-0238">DNA-binding</keyword>
<evidence type="ECO:0000256" key="1">
    <source>
        <dbReference type="ARBA" id="ARBA00023015"/>
    </source>
</evidence>
<dbReference type="InterPro" id="IPR036271">
    <property type="entry name" value="Tet_transcr_reg_TetR-rel_C_sf"/>
</dbReference>
<evidence type="ECO:0000256" key="3">
    <source>
        <dbReference type="ARBA" id="ARBA00023163"/>
    </source>
</evidence>